<accession>A0A5N6N927</accession>
<sequence>MVLKKMVSQPDSYDGSPSRFSLDSLVGISSFGSSPTSTLYQSTCSPPMSPVSSIGQNSVNELASSVRNMQLGNGTRLSANSVSGAGFCSPRNLSTLRPGYTSLPFTPTRSGGNIFDQWDHGFTREEPVMERVESGKEIREKMYAKLRENSLAGRVDSAQHDEWVSELVE</sequence>
<gene>
    <name evidence="1" type="ORF">E3N88_21952</name>
</gene>
<comment type="caution">
    <text evidence="1">The sequence shown here is derived from an EMBL/GenBank/DDBJ whole genome shotgun (WGS) entry which is preliminary data.</text>
</comment>
<dbReference type="EMBL" id="SZYD01000012">
    <property type="protein sequence ID" value="KAD4584351.1"/>
    <property type="molecule type" value="Genomic_DNA"/>
</dbReference>
<dbReference type="AlphaFoldDB" id="A0A5N6N927"/>
<protein>
    <submittedName>
        <fullName evidence="1">Uncharacterized protein</fullName>
    </submittedName>
</protein>
<name>A0A5N6N927_9ASTR</name>
<evidence type="ECO:0000313" key="2">
    <source>
        <dbReference type="Proteomes" id="UP000326396"/>
    </source>
</evidence>
<proteinExistence type="predicted"/>
<organism evidence="1 2">
    <name type="scientific">Mikania micrantha</name>
    <name type="common">bitter vine</name>
    <dbReference type="NCBI Taxonomy" id="192012"/>
    <lineage>
        <taxon>Eukaryota</taxon>
        <taxon>Viridiplantae</taxon>
        <taxon>Streptophyta</taxon>
        <taxon>Embryophyta</taxon>
        <taxon>Tracheophyta</taxon>
        <taxon>Spermatophyta</taxon>
        <taxon>Magnoliopsida</taxon>
        <taxon>eudicotyledons</taxon>
        <taxon>Gunneridae</taxon>
        <taxon>Pentapetalae</taxon>
        <taxon>asterids</taxon>
        <taxon>campanulids</taxon>
        <taxon>Asterales</taxon>
        <taxon>Asteraceae</taxon>
        <taxon>Asteroideae</taxon>
        <taxon>Heliantheae alliance</taxon>
        <taxon>Eupatorieae</taxon>
        <taxon>Mikania</taxon>
    </lineage>
</organism>
<dbReference type="Proteomes" id="UP000326396">
    <property type="component" value="Linkage Group LG2"/>
</dbReference>
<reference evidence="1 2" key="1">
    <citation type="submission" date="2019-05" db="EMBL/GenBank/DDBJ databases">
        <title>Mikania micrantha, genome provides insights into the molecular mechanism of rapid growth.</title>
        <authorList>
            <person name="Liu B."/>
        </authorList>
    </citation>
    <scope>NUCLEOTIDE SEQUENCE [LARGE SCALE GENOMIC DNA]</scope>
    <source>
        <strain evidence="1">NLD-2019</strain>
        <tissue evidence="1">Leaf</tissue>
    </source>
</reference>
<keyword evidence="2" id="KW-1185">Reference proteome</keyword>
<dbReference type="OrthoDB" id="410307at2759"/>
<evidence type="ECO:0000313" key="1">
    <source>
        <dbReference type="EMBL" id="KAD4584351.1"/>
    </source>
</evidence>